<dbReference type="AlphaFoldDB" id="A0A7J7RHF9"/>
<protein>
    <submittedName>
        <fullName evidence="2">Uncharacterized protein</fullName>
    </submittedName>
</protein>
<evidence type="ECO:0000313" key="2">
    <source>
        <dbReference type="EMBL" id="KAF6275447.1"/>
    </source>
</evidence>
<dbReference type="EMBL" id="JABWUV010000027">
    <property type="protein sequence ID" value="KAF6275447.1"/>
    <property type="molecule type" value="Genomic_DNA"/>
</dbReference>
<keyword evidence="3" id="KW-1185">Reference proteome</keyword>
<comment type="caution">
    <text evidence="2">The sequence shown here is derived from an EMBL/GenBank/DDBJ whole genome shotgun (WGS) entry which is preliminary data.</text>
</comment>
<accession>A0A7J7RHF9</accession>
<name>A0A7J7RHF9_MYOMY</name>
<reference evidence="2 3" key="1">
    <citation type="journal article" date="2020" name="Nature">
        <title>Six reference-quality genomes reveal evolution of bat adaptations.</title>
        <authorList>
            <person name="Jebb D."/>
            <person name="Huang Z."/>
            <person name="Pippel M."/>
            <person name="Hughes G.M."/>
            <person name="Lavrichenko K."/>
            <person name="Devanna P."/>
            <person name="Winkler S."/>
            <person name="Jermiin L.S."/>
            <person name="Skirmuntt E.C."/>
            <person name="Katzourakis A."/>
            <person name="Burkitt-Gray L."/>
            <person name="Ray D.A."/>
            <person name="Sullivan K.A.M."/>
            <person name="Roscito J.G."/>
            <person name="Kirilenko B.M."/>
            <person name="Davalos L.M."/>
            <person name="Corthals A.P."/>
            <person name="Power M.L."/>
            <person name="Jones G."/>
            <person name="Ransome R.D."/>
            <person name="Dechmann D.K.N."/>
            <person name="Locatelli A.G."/>
            <person name="Puechmaille S.J."/>
            <person name="Fedrigo O."/>
            <person name="Jarvis E.D."/>
            <person name="Hiller M."/>
            <person name="Vernes S.C."/>
            <person name="Myers E.W."/>
            <person name="Teeling E.C."/>
        </authorList>
    </citation>
    <scope>NUCLEOTIDE SEQUENCE [LARGE SCALE GENOMIC DNA]</scope>
    <source>
        <strain evidence="2">MMyoMyo1</strain>
        <tissue evidence="2">Flight muscle</tissue>
    </source>
</reference>
<organism evidence="2 3">
    <name type="scientific">Myotis myotis</name>
    <name type="common">Greater mouse-eared bat</name>
    <name type="synonym">Vespertilio myotis</name>
    <dbReference type="NCBI Taxonomy" id="51298"/>
    <lineage>
        <taxon>Eukaryota</taxon>
        <taxon>Metazoa</taxon>
        <taxon>Chordata</taxon>
        <taxon>Craniata</taxon>
        <taxon>Vertebrata</taxon>
        <taxon>Euteleostomi</taxon>
        <taxon>Mammalia</taxon>
        <taxon>Eutheria</taxon>
        <taxon>Laurasiatheria</taxon>
        <taxon>Chiroptera</taxon>
        <taxon>Yangochiroptera</taxon>
        <taxon>Vespertilionidae</taxon>
        <taxon>Myotis</taxon>
    </lineage>
</organism>
<proteinExistence type="predicted"/>
<gene>
    <name evidence="2" type="ORF">mMyoMyo1_010305</name>
</gene>
<dbReference type="Proteomes" id="UP000527355">
    <property type="component" value="Unassembled WGS sequence"/>
</dbReference>
<feature type="region of interest" description="Disordered" evidence="1">
    <location>
        <begin position="68"/>
        <end position="136"/>
    </location>
</feature>
<evidence type="ECO:0000313" key="3">
    <source>
        <dbReference type="Proteomes" id="UP000527355"/>
    </source>
</evidence>
<sequence length="136" mass="14305">MLTPKVTGGVQGYAAQVPVHPPPGAAGSSVRPRGLHVVLRPSCVLGMANTVPGKDGCHPGLELWLRRTPRRQPCGQRRQTPREDAMGRGGRKTGFASTASKPPGVGRAAQAGLFRSSRKGPTPPKSLISDVWSPEV</sequence>
<evidence type="ECO:0000256" key="1">
    <source>
        <dbReference type="SAM" id="MobiDB-lite"/>
    </source>
</evidence>